<dbReference type="EC" id="1.17.1.8" evidence="10 13"/>
<feature type="binding site" evidence="13">
    <location>
        <begin position="159"/>
        <end position="160"/>
    </location>
    <ligand>
        <name>(S)-2,3,4,5-tetrahydrodipicolinate</name>
        <dbReference type="ChEBI" id="CHEBI:16845"/>
    </ligand>
</feature>
<evidence type="ECO:0000259" key="14">
    <source>
        <dbReference type="Pfam" id="PF01113"/>
    </source>
</evidence>
<evidence type="ECO:0000256" key="9">
    <source>
        <dbReference type="ARBA" id="ARBA00037922"/>
    </source>
</evidence>
<feature type="binding site" evidence="13">
    <location>
        <begin position="92"/>
        <end position="94"/>
    </location>
    <ligand>
        <name>NAD(+)</name>
        <dbReference type="ChEBI" id="CHEBI:57540"/>
    </ligand>
</feature>
<evidence type="ECO:0000256" key="7">
    <source>
        <dbReference type="ARBA" id="ARBA00023027"/>
    </source>
</evidence>
<keyword evidence="8 13" id="KW-0457">Lysine biosynthesis</keyword>
<dbReference type="GO" id="GO:0019877">
    <property type="term" value="P:diaminopimelate biosynthetic process"/>
    <property type="evidence" value="ECO:0007669"/>
    <property type="project" value="UniProtKB-UniRule"/>
</dbReference>
<evidence type="ECO:0000256" key="11">
    <source>
        <dbReference type="ARBA" id="ARBA00049080"/>
    </source>
</evidence>
<feature type="binding site" evidence="13">
    <location>
        <begin position="116"/>
        <end position="119"/>
    </location>
    <ligand>
        <name>NAD(+)</name>
        <dbReference type="ChEBI" id="CHEBI:57540"/>
    </ligand>
</feature>
<dbReference type="GO" id="GO:0005737">
    <property type="term" value="C:cytoplasm"/>
    <property type="evidence" value="ECO:0007669"/>
    <property type="project" value="UniProtKB-SubCell"/>
</dbReference>
<dbReference type="InterPro" id="IPR023940">
    <property type="entry name" value="DHDPR_bac"/>
</dbReference>
<evidence type="ECO:0000256" key="4">
    <source>
        <dbReference type="ARBA" id="ARBA00022857"/>
    </source>
</evidence>
<evidence type="ECO:0000256" key="13">
    <source>
        <dbReference type="HAMAP-Rule" id="MF_00102"/>
    </source>
</evidence>
<dbReference type="UniPathway" id="UPA00034">
    <property type="reaction ID" value="UER00018"/>
</dbReference>
<keyword evidence="4 13" id="KW-0521">NADP</keyword>
<comment type="caution">
    <text evidence="13">Was originally thought to be a dihydrodipicolinate reductase (DHDPR), catalyzing the conversion of dihydrodipicolinate to tetrahydrodipicolinate. However, it was shown in E.coli that the substrate of the enzymatic reaction is not dihydrodipicolinate (DHDP) but in fact (2S,4S)-4-hydroxy-2,3,4,5-tetrahydrodipicolinic acid (HTPA), the product released by the DapA-catalyzed reaction.</text>
</comment>
<comment type="caution">
    <text evidence="16">The sequence shown here is derived from an EMBL/GenBank/DDBJ whole genome shotgun (WGS) entry which is preliminary data.</text>
</comment>
<dbReference type="Pfam" id="PF01113">
    <property type="entry name" value="DapB_N"/>
    <property type="match status" value="1"/>
</dbReference>
<evidence type="ECO:0000256" key="6">
    <source>
        <dbReference type="ARBA" id="ARBA00023002"/>
    </source>
</evidence>
<dbReference type="GO" id="GO:0051287">
    <property type="term" value="F:NAD binding"/>
    <property type="evidence" value="ECO:0007669"/>
    <property type="project" value="UniProtKB-UniRule"/>
</dbReference>
<feature type="domain" description="Dihydrodipicolinate reductase C-terminal" evidence="15">
    <location>
        <begin position="122"/>
        <end position="254"/>
    </location>
</feature>
<comment type="catalytic activity">
    <reaction evidence="12 13">
        <text>(S)-2,3,4,5-tetrahydrodipicolinate + NAD(+) + H2O = (2S,4S)-4-hydroxy-2,3,4,5-tetrahydrodipicolinate + NADH + H(+)</text>
        <dbReference type="Rhea" id="RHEA:35323"/>
        <dbReference type="ChEBI" id="CHEBI:15377"/>
        <dbReference type="ChEBI" id="CHEBI:15378"/>
        <dbReference type="ChEBI" id="CHEBI:16845"/>
        <dbReference type="ChEBI" id="CHEBI:57540"/>
        <dbReference type="ChEBI" id="CHEBI:57945"/>
        <dbReference type="ChEBI" id="CHEBI:67139"/>
        <dbReference type="EC" id="1.17.1.8"/>
    </reaction>
</comment>
<dbReference type="GO" id="GO:0009089">
    <property type="term" value="P:lysine biosynthetic process via diaminopimelate"/>
    <property type="evidence" value="ECO:0007669"/>
    <property type="project" value="UniProtKB-UniRule"/>
</dbReference>
<feature type="active site" description="Proton donor/acceptor" evidence="13">
    <location>
        <position position="149"/>
    </location>
</feature>
<feature type="binding site" evidence="13">
    <location>
        <begin position="8"/>
        <end position="13"/>
    </location>
    <ligand>
        <name>NAD(+)</name>
        <dbReference type="ChEBI" id="CHEBI:57540"/>
    </ligand>
</feature>
<dbReference type="PIRSF" id="PIRSF000161">
    <property type="entry name" value="DHPR"/>
    <property type="match status" value="1"/>
</dbReference>
<dbReference type="AlphaFoldDB" id="A0A1F5RHY5"/>
<evidence type="ECO:0000256" key="3">
    <source>
        <dbReference type="ARBA" id="ARBA00022605"/>
    </source>
</evidence>
<dbReference type="SUPFAM" id="SSF51735">
    <property type="entry name" value="NAD(P)-binding Rossmann-fold domains"/>
    <property type="match status" value="1"/>
</dbReference>
<dbReference type="InterPro" id="IPR036291">
    <property type="entry name" value="NAD(P)-bd_dom_sf"/>
</dbReference>
<comment type="similarity">
    <text evidence="1 13">Belongs to the DapB family.</text>
</comment>
<feature type="active site" description="Proton donor" evidence="13">
    <location>
        <position position="153"/>
    </location>
</feature>
<dbReference type="PROSITE" id="PS01298">
    <property type="entry name" value="DAPB"/>
    <property type="match status" value="1"/>
</dbReference>
<dbReference type="GO" id="GO:0008839">
    <property type="term" value="F:4-hydroxy-tetrahydrodipicolinate reductase"/>
    <property type="evidence" value="ECO:0007669"/>
    <property type="project" value="UniProtKB-UniRule"/>
</dbReference>
<dbReference type="GO" id="GO:0016726">
    <property type="term" value="F:oxidoreductase activity, acting on CH or CH2 groups, NAD or NADP as acceptor"/>
    <property type="evidence" value="ECO:0007669"/>
    <property type="project" value="UniProtKB-UniRule"/>
</dbReference>
<organism evidence="16 17">
    <name type="scientific">Candidatus Edwardsbacteria bacterium GWF2_54_11</name>
    <dbReference type="NCBI Taxonomy" id="1817851"/>
    <lineage>
        <taxon>Bacteria</taxon>
        <taxon>Candidatus Edwardsiibacteriota</taxon>
    </lineage>
</organism>
<protein>
    <recommendedName>
        <fullName evidence="10 13">4-hydroxy-tetrahydrodipicolinate reductase</fullName>
        <shortName evidence="13">HTPA reductase</shortName>
        <ecNumber evidence="10 13">1.17.1.8</ecNumber>
    </recommendedName>
</protein>
<evidence type="ECO:0000313" key="16">
    <source>
        <dbReference type="EMBL" id="OGF13962.1"/>
    </source>
</evidence>
<comment type="subcellular location">
    <subcellularLocation>
        <location evidence="13">Cytoplasm</location>
    </subcellularLocation>
</comment>
<dbReference type="CDD" id="cd02274">
    <property type="entry name" value="DHDPR_N"/>
    <property type="match status" value="1"/>
</dbReference>
<evidence type="ECO:0000256" key="1">
    <source>
        <dbReference type="ARBA" id="ARBA00006642"/>
    </source>
</evidence>
<dbReference type="InterPro" id="IPR022664">
    <property type="entry name" value="DapB_N_CS"/>
</dbReference>
<keyword evidence="2 13" id="KW-0963">Cytoplasm</keyword>
<evidence type="ECO:0000256" key="8">
    <source>
        <dbReference type="ARBA" id="ARBA00023154"/>
    </source>
</evidence>
<dbReference type="PANTHER" id="PTHR20836">
    <property type="entry name" value="DIHYDRODIPICOLINATE REDUCTASE"/>
    <property type="match status" value="1"/>
</dbReference>
<dbReference type="Proteomes" id="UP000177230">
    <property type="component" value="Unassembled WGS sequence"/>
</dbReference>
<evidence type="ECO:0000313" key="17">
    <source>
        <dbReference type="Proteomes" id="UP000177230"/>
    </source>
</evidence>
<keyword evidence="6 13" id="KW-0560">Oxidoreductase</keyword>
<keyword evidence="3 13" id="KW-0028">Amino-acid biosynthesis</keyword>
<keyword evidence="7 13" id="KW-0520">NAD</keyword>
<evidence type="ECO:0000256" key="2">
    <source>
        <dbReference type="ARBA" id="ARBA00022490"/>
    </source>
</evidence>
<evidence type="ECO:0000256" key="12">
    <source>
        <dbReference type="ARBA" id="ARBA00049396"/>
    </source>
</evidence>
<dbReference type="Gene3D" id="3.30.360.10">
    <property type="entry name" value="Dihydrodipicolinate Reductase, domain 2"/>
    <property type="match status" value="1"/>
</dbReference>
<dbReference type="PANTHER" id="PTHR20836:SF0">
    <property type="entry name" value="4-HYDROXY-TETRAHYDRODIPICOLINATE REDUCTASE 1, CHLOROPLASTIC-RELATED"/>
    <property type="match status" value="1"/>
</dbReference>
<dbReference type="Gene3D" id="3.40.50.720">
    <property type="entry name" value="NAD(P)-binding Rossmann-like Domain"/>
    <property type="match status" value="1"/>
</dbReference>
<comment type="caution">
    <text evidence="13">Lacks conserved residue(s) required for the propagation of feature annotation.</text>
</comment>
<comment type="catalytic activity">
    <reaction evidence="11 13">
        <text>(S)-2,3,4,5-tetrahydrodipicolinate + NADP(+) + H2O = (2S,4S)-4-hydroxy-2,3,4,5-tetrahydrodipicolinate + NADPH + H(+)</text>
        <dbReference type="Rhea" id="RHEA:35331"/>
        <dbReference type="ChEBI" id="CHEBI:15377"/>
        <dbReference type="ChEBI" id="CHEBI:15378"/>
        <dbReference type="ChEBI" id="CHEBI:16845"/>
        <dbReference type="ChEBI" id="CHEBI:57783"/>
        <dbReference type="ChEBI" id="CHEBI:58349"/>
        <dbReference type="ChEBI" id="CHEBI:67139"/>
        <dbReference type="EC" id="1.17.1.8"/>
    </reaction>
</comment>
<dbReference type="NCBIfam" id="TIGR00036">
    <property type="entry name" value="dapB"/>
    <property type="match status" value="1"/>
</dbReference>
<evidence type="ECO:0000259" key="15">
    <source>
        <dbReference type="Pfam" id="PF05173"/>
    </source>
</evidence>
<comment type="subunit">
    <text evidence="13">Homotetramer.</text>
</comment>
<sequence>MINLIICGAGGRMGQALIEACRENSDFTIAGLIESQGHSMIGQKFGDTLPELSADLGKIIDQGDVVIDFTSPEASLNNARIAAQHKKPMVIGATGINDGQMKELQELSQKVPLLVSSNLSIGVNLLYDIISRAAKTIPGNFDVEIIETHHKNKKDAPSGTAKKLLSEITAVRGGRPVYQRENSSQPRAEGEIGVVSIRAGDIVGEHTVIFAGPGERLEFTHRAHSRRVFAEGALAAAKFLAQAKPRMYDMKDVLA</sequence>
<reference evidence="16 17" key="1">
    <citation type="journal article" date="2016" name="Nat. Commun.">
        <title>Thousands of microbial genomes shed light on interconnected biogeochemical processes in an aquifer system.</title>
        <authorList>
            <person name="Anantharaman K."/>
            <person name="Brown C.T."/>
            <person name="Hug L.A."/>
            <person name="Sharon I."/>
            <person name="Castelle C.J."/>
            <person name="Probst A.J."/>
            <person name="Thomas B.C."/>
            <person name="Singh A."/>
            <person name="Wilkins M.J."/>
            <person name="Karaoz U."/>
            <person name="Brodie E.L."/>
            <person name="Williams K.H."/>
            <person name="Hubbard S.S."/>
            <person name="Banfield J.F."/>
        </authorList>
    </citation>
    <scope>NUCLEOTIDE SEQUENCE [LARGE SCALE GENOMIC DNA]</scope>
</reference>
<keyword evidence="5 13" id="KW-0220">Diaminopimelate biosynthesis</keyword>
<gene>
    <name evidence="13" type="primary">dapB</name>
    <name evidence="16" type="ORF">A2024_11615</name>
</gene>
<dbReference type="InterPro" id="IPR000846">
    <property type="entry name" value="DapB_N"/>
</dbReference>
<dbReference type="Pfam" id="PF05173">
    <property type="entry name" value="DapB_C"/>
    <property type="match status" value="1"/>
</dbReference>
<feature type="binding site" evidence="13">
    <location>
        <position position="34"/>
    </location>
    <ligand>
        <name>NAD(+)</name>
        <dbReference type="ChEBI" id="CHEBI:57540"/>
    </ligand>
</feature>
<feature type="domain" description="Dihydrodipicolinate reductase N-terminal" evidence="14">
    <location>
        <begin position="2"/>
        <end position="118"/>
    </location>
</feature>
<dbReference type="HAMAP" id="MF_00102">
    <property type="entry name" value="DapB"/>
    <property type="match status" value="1"/>
</dbReference>
<accession>A0A1F5RHY5</accession>
<dbReference type="EMBL" id="MFFM01000010">
    <property type="protein sequence ID" value="OGF13962.1"/>
    <property type="molecule type" value="Genomic_DNA"/>
</dbReference>
<name>A0A1F5RHY5_9BACT</name>
<dbReference type="FunFam" id="3.30.360.10:FF:000009">
    <property type="entry name" value="4-hydroxy-tetrahydrodipicolinate reductase"/>
    <property type="match status" value="1"/>
</dbReference>
<feature type="binding site" evidence="13">
    <location>
        <position position="150"/>
    </location>
    <ligand>
        <name>(S)-2,3,4,5-tetrahydrodipicolinate</name>
        <dbReference type="ChEBI" id="CHEBI:16845"/>
    </ligand>
</feature>
<evidence type="ECO:0000256" key="5">
    <source>
        <dbReference type="ARBA" id="ARBA00022915"/>
    </source>
</evidence>
<dbReference type="GO" id="GO:0050661">
    <property type="term" value="F:NADP binding"/>
    <property type="evidence" value="ECO:0007669"/>
    <property type="project" value="UniProtKB-UniRule"/>
</dbReference>
<proteinExistence type="inferred from homology"/>
<comment type="pathway">
    <text evidence="9 13">Amino-acid biosynthesis; L-lysine biosynthesis via DAP pathway; (S)-tetrahydrodipicolinate from L-aspartate: step 4/4.</text>
</comment>
<evidence type="ECO:0000256" key="10">
    <source>
        <dbReference type="ARBA" id="ARBA00038983"/>
    </source>
</evidence>
<comment type="function">
    <text evidence="13">Catalyzes the conversion of 4-hydroxy-tetrahydrodipicolinate (HTPA) to tetrahydrodipicolinate.</text>
</comment>
<dbReference type="InterPro" id="IPR022663">
    <property type="entry name" value="DapB_C"/>
</dbReference>
<dbReference type="SUPFAM" id="SSF55347">
    <property type="entry name" value="Glyceraldehyde-3-phosphate dehydrogenase-like, C-terminal domain"/>
    <property type="match status" value="1"/>
</dbReference>